<feature type="compositionally biased region" description="Polar residues" evidence="1">
    <location>
        <begin position="40"/>
        <end position="61"/>
    </location>
</feature>
<name>A0A7S0XXG9_HEMAN</name>
<feature type="region of interest" description="Disordered" evidence="1">
    <location>
        <begin position="10"/>
        <end position="64"/>
    </location>
</feature>
<evidence type="ECO:0000313" key="2">
    <source>
        <dbReference type="EMBL" id="CAD8746302.1"/>
    </source>
</evidence>
<gene>
    <name evidence="2" type="ORF">HAND1043_LOCUS12799</name>
</gene>
<reference evidence="2" key="1">
    <citation type="submission" date="2021-01" db="EMBL/GenBank/DDBJ databases">
        <authorList>
            <person name="Corre E."/>
            <person name="Pelletier E."/>
            <person name="Niang G."/>
            <person name="Scheremetjew M."/>
            <person name="Finn R."/>
            <person name="Kale V."/>
            <person name="Holt S."/>
            <person name="Cochrane G."/>
            <person name="Meng A."/>
            <person name="Brown T."/>
            <person name="Cohen L."/>
        </authorList>
    </citation>
    <scope>NUCLEOTIDE SEQUENCE</scope>
    <source>
        <strain evidence="2">CCMP441</strain>
    </source>
</reference>
<protein>
    <submittedName>
        <fullName evidence="2">Uncharacterized protein</fullName>
    </submittedName>
</protein>
<sequence>MLGIWKGWAVANPSSTKTRSPHTRGKINAQPKTRHPRGENNASQGPEHTPISTPGTQSATKGTRGMEMAHKLQAIAPSMVSYKLQAIAPSMVSWSKSHTTNTSWHCVPWRASSLKPPSCGPLTLRTRLGALP</sequence>
<dbReference type="AlphaFoldDB" id="A0A7S0XXG9"/>
<evidence type="ECO:0000256" key="1">
    <source>
        <dbReference type="SAM" id="MobiDB-lite"/>
    </source>
</evidence>
<proteinExistence type="predicted"/>
<accession>A0A7S0XXG9</accession>
<dbReference type="EMBL" id="HBFK01020720">
    <property type="protein sequence ID" value="CAD8746302.1"/>
    <property type="molecule type" value="Transcribed_RNA"/>
</dbReference>
<organism evidence="2">
    <name type="scientific">Hemiselmis andersenii</name>
    <name type="common">Cryptophyte alga</name>
    <dbReference type="NCBI Taxonomy" id="464988"/>
    <lineage>
        <taxon>Eukaryota</taxon>
        <taxon>Cryptophyceae</taxon>
        <taxon>Cryptomonadales</taxon>
        <taxon>Hemiselmidaceae</taxon>
        <taxon>Hemiselmis</taxon>
    </lineage>
</organism>